<reference evidence="2 3" key="1">
    <citation type="submission" date="2018-07" db="EMBL/GenBank/DDBJ databases">
        <title>New species, Clostridium PI-S10-A1B.</title>
        <authorList>
            <person name="Krishna G."/>
            <person name="Summeta K."/>
            <person name="Shikha S."/>
            <person name="Prabhu P.B."/>
            <person name="Suresh K."/>
        </authorList>
    </citation>
    <scope>NUCLEOTIDE SEQUENCE [LARGE SCALE GENOMIC DNA]</scope>
    <source>
        <strain evidence="2 3">PI-S10-A1B</strain>
    </source>
</reference>
<proteinExistence type="predicted"/>
<accession>A0A3E2NFK4</accession>
<dbReference type="Proteomes" id="UP000260680">
    <property type="component" value="Unassembled WGS sequence"/>
</dbReference>
<feature type="domain" description="Phage tail collar" evidence="1">
    <location>
        <begin position="6"/>
        <end position="60"/>
    </location>
</feature>
<evidence type="ECO:0000313" key="2">
    <source>
        <dbReference type="EMBL" id="RFZ79809.1"/>
    </source>
</evidence>
<comment type="caution">
    <text evidence="2">The sequence shown here is derived from an EMBL/GenBank/DDBJ whole genome shotgun (WGS) entry which is preliminary data.</text>
</comment>
<dbReference type="Pfam" id="PF07484">
    <property type="entry name" value="Collar"/>
    <property type="match status" value="1"/>
</dbReference>
<dbReference type="RefSeq" id="WP_117416188.1">
    <property type="nucleotide sequence ID" value="NZ_QOHO01000018.1"/>
</dbReference>
<organism evidence="2 3">
    <name type="scientific">Lacrimispora amygdalina</name>
    <dbReference type="NCBI Taxonomy" id="253257"/>
    <lineage>
        <taxon>Bacteria</taxon>
        <taxon>Bacillati</taxon>
        <taxon>Bacillota</taxon>
        <taxon>Clostridia</taxon>
        <taxon>Lachnospirales</taxon>
        <taxon>Lachnospiraceae</taxon>
        <taxon>Lacrimispora</taxon>
    </lineage>
</organism>
<gene>
    <name evidence="2" type="ORF">DS742_06540</name>
</gene>
<evidence type="ECO:0000313" key="3">
    <source>
        <dbReference type="Proteomes" id="UP000260680"/>
    </source>
</evidence>
<dbReference type="InterPro" id="IPR011083">
    <property type="entry name" value="Phage_tail_collar_dom"/>
</dbReference>
<sequence>MDPYIGQIQLFPYNFEPRGWVLCDGRTMQTMQNQALYSLIGITFGGNGTTEFKIPDLRNANPLATTNQMKYYIAIEGLYPMRS</sequence>
<dbReference type="SUPFAM" id="SSF88874">
    <property type="entry name" value="Receptor-binding domain of short tail fibre protein gp12"/>
    <property type="match status" value="1"/>
</dbReference>
<dbReference type="InterPro" id="IPR037053">
    <property type="entry name" value="Phage_tail_collar_dom_sf"/>
</dbReference>
<dbReference type="Gene3D" id="3.90.1340.10">
    <property type="entry name" value="Phage tail collar domain"/>
    <property type="match status" value="1"/>
</dbReference>
<dbReference type="AlphaFoldDB" id="A0A3E2NFK4"/>
<dbReference type="OrthoDB" id="9810174at2"/>
<evidence type="ECO:0000259" key="1">
    <source>
        <dbReference type="Pfam" id="PF07484"/>
    </source>
</evidence>
<protein>
    <submittedName>
        <fullName evidence="2">Tail fiber protein</fullName>
    </submittedName>
</protein>
<name>A0A3E2NFK4_9FIRM</name>
<dbReference type="EMBL" id="QOHO01000018">
    <property type="protein sequence ID" value="RFZ79809.1"/>
    <property type="molecule type" value="Genomic_DNA"/>
</dbReference>